<dbReference type="PROSITE" id="PS00211">
    <property type="entry name" value="ABC_TRANSPORTER_1"/>
    <property type="match status" value="2"/>
</dbReference>
<comment type="catalytic activity">
    <reaction evidence="13">
        <text>ATP + H2O + xenobioticSide 1 = ADP + phosphate + xenobioticSide 2.</text>
        <dbReference type="EC" id="7.6.2.2"/>
    </reaction>
</comment>
<feature type="domain" description="ABC transmembrane type-1" evidence="17">
    <location>
        <begin position="44"/>
        <end position="336"/>
    </location>
</feature>
<dbReference type="FunFam" id="1.20.1560.10:FF:000018">
    <property type="entry name" value="ATP-binding cassette subfamily B member 11"/>
    <property type="match status" value="1"/>
</dbReference>
<keyword evidence="10 15" id="KW-1133">Transmembrane helix</keyword>
<keyword evidence="7" id="KW-0547">Nucleotide-binding</keyword>
<organism evidence="18 19">
    <name type="scientific">Pristionchus fissidentatus</name>
    <dbReference type="NCBI Taxonomy" id="1538716"/>
    <lineage>
        <taxon>Eukaryota</taxon>
        <taxon>Metazoa</taxon>
        <taxon>Ecdysozoa</taxon>
        <taxon>Nematoda</taxon>
        <taxon>Chromadorea</taxon>
        <taxon>Rhabditida</taxon>
        <taxon>Rhabditina</taxon>
        <taxon>Diplogasteromorpha</taxon>
        <taxon>Diplogasteroidea</taxon>
        <taxon>Neodiplogasteridae</taxon>
        <taxon>Pristionchus</taxon>
    </lineage>
</organism>
<dbReference type="CDD" id="cd03249">
    <property type="entry name" value="ABC_MTABC3_MDL1_MDL2"/>
    <property type="match status" value="2"/>
</dbReference>
<keyword evidence="8" id="KW-0067">ATP-binding</keyword>
<protein>
    <recommendedName>
        <fullName evidence="3">ABC-type xenobiotic transporter</fullName>
        <ecNumber evidence="3">7.6.2.2</ecNumber>
    </recommendedName>
</protein>
<feature type="transmembrane region" description="Helical" evidence="15">
    <location>
        <begin position="844"/>
        <end position="863"/>
    </location>
</feature>
<dbReference type="InterPro" id="IPR039421">
    <property type="entry name" value="Type_1_exporter"/>
</dbReference>
<keyword evidence="14" id="KW-0175">Coiled coil</keyword>
<feature type="transmembrane region" description="Helical" evidence="15">
    <location>
        <begin position="820"/>
        <end position="838"/>
    </location>
</feature>
<dbReference type="GO" id="GO:0005743">
    <property type="term" value="C:mitochondrial inner membrane"/>
    <property type="evidence" value="ECO:0007669"/>
    <property type="project" value="TreeGrafter"/>
</dbReference>
<feature type="domain" description="ABC transmembrane type-1" evidence="17">
    <location>
        <begin position="697"/>
        <end position="984"/>
    </location>
</feature>
<dbReference type="Pfam" id="PF00005">
    <property type="entry name" value="ABC_tran"/>
    <property type="match status" value="2"/>
</dbReference>
<feature type="transmembrane region" description="Helical" evidence="15">
    <location>
        <begin position="693"/>
        <end position="720"/>
    </location>
</feature>
<evidence type="ECO:0000256" key="9">
    <source>
        <dbReference type="ARBA" id="ARBA00022967"/>
    </source>
</evidence>
<feature type="domain" description="ABC transporter" evidence="16">
    <location>
        <begin position="371"/>
        <end position="607"/>
    </location>
</feature>
<dbReference type="Proteomes" id="UP001432322">
    <property type="component" value="Unassembled WGS sequence"/>
</dbReference>
<feature type="coiled-coil region" evidence="14">
    <location>
        <begin position="651"/>
        <end position="678"/>
    </location>
</feature>
<evidence type="ECO:0000256" key="4">
    <source>
        <dbReference type="ARBA" id="ARBA00022448"/>
    </source>
</evidence>
<evidence type="ECO:0000256" key="11">
    <source>
        <dbReference type="ARBA" id="ARBA00023136"/>
    </source>
</evidence>
<feature type="transmembrane region" description="Helical" evidence="15">
    <location>
        <begin position="169"/>
        <end position="189"/>
    </location>
</feature>
<evidence type="ECO:0000313" key="18">
    <source>
        <dbReference type="EMBL" id="GMT16682.1"/>
    </source>
</evidence>
<keyword evidence="9" id="KW-1278">Translocase</keyword>
<gene>
    <name evidence="18" type="ORF">PFISCL1PPCAC_7979</name>
</gene>
<feature type="non-terminal residue" evidence="18">
    <location>
        <position position="1"/>
    </location>
</feature>
<dbReference type="InterPro" id="IPR003439">
    <property type="entry name" value="ABC_transporter-like_ATP-bd"/>
</dbReference>
<feature type="transmembrane region" description="Helical" evidence="15">
    <location>
        <begin position="956"/>
        <end position="979"/>
    </location>
</feature>
<comment type="subcellular location">
    <subcellularLocation>
        <location evidence="1">Membrane</location>
        <topology evidence="1">Multi-pass membrane protein</topology>
    </subcellularLocation>
</comment>
<accession>A0AAV5VD66</accession>
<name>A0AAV5VD66_9BILA</name>
<dbReference type="EMBL" id="BTSY01000002">
    <property type="protein sequence ID" value="GMT16682.1"/>
    <property type="molecule type" value="Genomic_DNA"/>
</dbReference>
<dbReference type="Pfam" id="PF00664">
    <property type="entry name" value="ABC_membrane"/>
    <property type="match status" value="2"/>
</dbReference>
<evidence type="ECO:0000256" key="13">
    <source>
        <dbReference type="ARBA" id="ARBA00034018"/>
    </source>
</evidence>
<dbReference type="FunFam" id="3.40.50.300:FF:000479">
    <property type="entry name" value="Multidrug resistance protein 1A"/>
    <property type="match status" value="1"/>
</dbReference>
<dbReference type="InterPro" id="IPR027417">
    <property type="entry name" value="P-loop_NTPase"/>
</dbReference>
<evidence type="ECO:0000256" key="8">
    <source>
        <dbReference type="ARBA" id="ARBA00022840"/>
    </source>
</evidence>
<sequence>KGKSSPLEIPDIEKPEQKAAEDSVSLRKLYRYATNFDYFLMISGVILGLAQGGLNSANGLIFQHLTDALIEGQVLWDEGLFDYPTFEYNSLIAITNYALFGGGVFVLGFLSMCCWHTLSTRQIRIIRDKYFEAVLRQDMAWFDKNQTGALTTKMSEGMDRVKDGMGDKLGVLPAFLAQFVGGMIVAFYLSWKMTLVILCFVPLFFGPMAICSKIVSTLAPHEQKVQASAGAVAEEVIGGARTVIAFNGQQKEIERYGGLLARLTKLGVKKAWLTSLGMSCVMLAMFISMAVSFYFGTTLVIAGQISPGTTFAVFWAVIGGTFAVGQAAPQIGVIMGAKAAAAPIFEIIDRKPVIDSQSTEGVRLEKVRGEVEYHDIHFRYPTRPEAPILRGVSLKIEPGTHIALVGHSGCGKSTLVSLLLRYYDQEKGKVTIDGVDVSTMNIGNLRNLVGVVSQEPALFADTIENNLRLGREDITQAEMEAVCKAANAHDFVMNLPQGYKSRIGDGGVQLSGGQKQRIAIARALARDPKILLLDEATSALDTESEAIVQAALEKAGAGRTTISIAHRLSTIKGADCIYVFEKGLIVESGTHEQLMALKNHYAQLVKAQEIEKAEEKDEKQDKVDSGPIAFSRALSRESVLSSARASRKLSVALSTTSINRIEQDIDDLQEEATEEKADPSSLWTIIKYAREEWCMLIFGVLLSIVRGLTFPMFSLIYGQMFTTLSTGTDDDKLQGARINAVYFTLIGCSAFISTFISGFLFGRAGEFLTKRMRISLFTNIITQDGEYFDQIEHSAGRLCTRLASDAPNIRAAIDQRLADVLQAVASIVAAIIIAFTYGPLMAPIGILTAGTLVVIQTIVAKYLKQKGQKDAVKAEEPARLATEAIEQHKTVAYLTREKHFVSEFVKGMEGPYRRTITRGIIQSCTYSLHVSYVFFNFAAAYRYGVWLVYVNQATPYIVFQVIEALNVASMGLIAFGTYFPEYVRARLSAGLLFKMLNLSPKIDSLSEEGAKPLLKGEIKFSMTNFAYPARKDHLVLRNMDFVAKPGQTVALVGPSGCGKSTTIQLVERFYDPWRGSVSFDGVNAKDINVRHLRSQIALVGQEPTLFNYSIRENIAYGCPNATQEQIESAAKLANAHAFITSMPAGYDTVVGERGGQLSGGQKQRIAIARAVILNPKILLLDEATSALDTESEKVVQQALDLAREGRTCLVIAHRLSSIQNSDVIIVCKDGRVLERGTHQELLAEKGLYAGLIERQKLD</sequence>
<evidence type="ECO:0000256" key="7">
    <source>
        <dbReference type="ARBA" id="ARBA00022741"/>
    </source>
</evidence>
<keyword evidence="5 15" id="KW-0812">Transmembrane</keyword>
<feature type="transmembrane region" description="Helical" evidence="15">
    <location>
        <begin position="195"/>
        <end position="215"/>
    </location>
</feature>
<evidence type="ECO:0000256" key="3">
    <source>
        <dbReference type="ARBA" id="ARBA00012191"/>
    </source>
</evidence>
<proteinExistence type="inferred from homology"/>
<dbReference type="GO" id="GO:0005524">
    <property type="term" value="F:ATP binding"/>
    <property type="evidence" value="ECO:0007669"/>
    <property type="project" value="UniProtKB-KW"/>
</dbReference>
<dbReference type="GO" id="GO:0008559">
    <property type="term" value="F:ABC-type xenobiotic transporter activity"/>
    <property type="evidence" value="ECO:0007669"/>
    <property type="project" value="UniProtKB-EC"/>
</dbReference>
<dbReference type="InterPro" id="IPR036640">
    <property type="entry name" value="ABC1_TM_sf"/>
</dbReference>
<comment type="caution">
    <text evidence="18">The sequence shown here is derived from an EMBL/GenBank/DDBJ whole genome shotgun (WGS) entry which is preliminary data.</text>
</comment>
<feature type="transmembrane region" description="Helical" evidence="15">
    <location>
        <begin position="97"/>
        <end position="118"/>
    </location>
</feature>
<dbReference type="InterPro" id="IPR011527">
    <property type="entry name" value="ABC1_TM_dom"/>
</dbReference>
<evidence type="ECO:0000256" key="14">
    <source>
        <dbReference type="SAM" id="Coils"/>
    </source>
</evidence>
<dbReference type="SUPFAM" id="SSF90123">
    <property type="entry name" value="ABC transporter transmembrane region"/>
    <property type="match status" value="2"/>
</dbReference>
<dbReference type="PROSITE" id="PS50893">
    <property type="entry name" value="ABC_TRANSPORTER_2"/>
    <property type="match status" value="2"/>
</dbReference>
<keyword evidence="4" id="KW-0813">Transport</keyword>
<dbReference type="GO" id="GO:0015421">
    <property type="term" value="F:ABC-type oligopeptide transporter activity"/>
    <property type="evidence" value="ECO:0007669"/>
    <property type="project" value="TreeGrafter"/>
</dbReference>
<feature type="transmembrane region" description="Helical" evidence="15">
    <location>
        <begin position="923"/>
        <end position="944"/>
    </location>
</feature>
<feature type="transmembrane region" description="Helical" evidence="15">
    <location>
        <begin position="36"/>
        <end position="54"/>
    </location>
</feature>
<evidence type="ECO:0000256" key="12">
    <source>
        <dbReference type="ARBA" id="ARBA00023180"/>
    </source>
</evidence>
<evidence type="ECO:0000256" key="6">
    <source>
        <dbReference type="ARBA" id="ARBA00022737"/>
    </source>
</evidence>
<comment type="similarity">
    <text evidence="2">Belongs to the ABC transporter superfamily. ABCB family. Multidrug resistance exporter (TC 3.A.1.201) subfamily.</text>
</comment>
<dbReference type="PROSITE" id="PS50929">
    <property type="entry name" value="ABC_TM1F"/>
    <property type="match status" value="2"/>
</dbReference>
<dbReference type="GO" id="GO:0016887">
    <property type="term" value="F:ATP hydrolysis activity"/>
    <property type="evidence" value="ECO:0007669"/>
    <property type="project" value="InterPro"/>
</dbReference>
<keyword evidence="6" id="KW-0677">Repeat</keyword>
<dbReference type="InterPro" id="IPR017871">
    <property type="entry name" value="ABC_transporter-like_CS"/>
</dbReference>
<dbReference type="SMART" id="SM00382">
    <property type="entry name" value="AAA"/>
    <property type="match status" value="2"/>
</dbReference>
<dbReference type="SUPFAM" id="SSF52540">
    <property type="entry name" value="P-loop containing nucleoside triphosphate hydrolases"/>
    <property type="match status" value="2"/>
</dbReference>
<evidence type="ECO:0000256" key="15">
    <source>
        <dbReference type="SAM" id="Phobius"/>
    </source>
</evidence>
<feature type="transmembrane region" description="Helical" evidence="15">
    <location>
        <begin position="271"/>
        <end position="295"/>
    </location>
</feature>
<evidence type="ECO:0000256" key="10">
    <source>
        <dbReference type="ARBA" id="ARBA00022989"/>
    </source>
</evidence>
<dbReference type="CDD" id="cd18577">
    <property type="entry name" value="ABC_6TM_Pgp_ABCB1_D1_like"/>
    <property type="match status" value="1"/>
</dbReference>
<dbReference type="Gene3D" id="3.40.50.300">
    <property type="entry name" value="P-loop containing nucleotide triphosphate hydrolases"/>
    <property type="match status" value="2"/>
</dbReference>
<dbReference type="EC" id="7.6.2.2" evidence="3"/>
<evidence type="ECO:0000313" key="19">
    <source>
        <dbReference type="Proteomes" id="UP001432322"/>
    </source>
</evidence>
<feature type="transmembrane region" description="Helical" evidence="15">
    <location>
        <begin position="740"/>
        <end position="762"/>
    </location>
</feature>
<reference evidence="18" key="1">
    <citation type="submission" date="2023-10" db="EMBL/GenBank/DDBJ databases">
        <title>Genome assembly of Pristionchus species.</title>
        <authorList>
            <person name="Yoshida K."/>
            <person name="Sommer R.J."/>
        </authorList>
    </citation>
    <scope>NUCLEOTIDE SEQUENCE</scope>
    <source>
        <strain evidence="18">RS5133</strain>
    </source>
</reference>
<evidence type="ECO:0000256" key="5">
    <source>
        <dbReference type="ARBA" id="ARBA00022692"/>
    </source>
</evidence>
<feature type="domain" description="ABC transporter" evidence="16">
    <location>
        <begin position="1018"/>
        <end position="1254"/>
    </location>
</feature>
<feature type="transmembrane region" description="Helical" evidence="15">
    <location>
        <begin position="301"/>
        <end position="325"/>
    </location>
</feature>
<keyword evidence="12" id="KW-0325">Glycoprotein</keyword>
<dbReference type="InterPro" id="IPR003593">
    <property type="entry name" value="AAA+_ATPase"/>
</dbReference>
<dbReference type="PANTHER" id="PTHR43394:SF27">
    <property type="entry name" value="ATP-DEPENDENT TRANSLOCASE ABCB1-LIKE"/>
    <property type="match status" value="1"/>
</dbReference>
<dbReference type="Gene3D" id="1.20.1560.10">
    <property type="entry name" value="ABC transporter type 1, transmembrane domain"/>
    <property type="match status" value="1"/>
</dbReference>
<evidence type="ECO:0000259" key="17">
    <source>
        <dbReference type="PROSITE" id="PS50929"/>
    </source>
</evidence>
<evidence type="ECO:0000256" key="2">
    <source>
        <dbReference type="ARBA" id="ARBA00007577"/>
    </source>
</evidence>
<dbReference type="GO" id="GO:0090374">
    <property type="term" value="P:oligopeptide export from mitochondrion"/>
    <property type="evidence" value="ECO:0007669"/>
    <property type="project" value="TreeGrafter"/>
</dbReference>
<dbReference type="CDD" id="cd18578">
    <property type="entry name" value="ABC_6TM_Pgp_ABCB1_D2_like"/>
    <property type="match status" value="1"/>
</dbReference>
<dbReference type="PANTHER" id="PTHR43394">
    <property type="entry name" value="ATP-DEPENDENT PERMEASE MDL1, MITOCHONDRIAL"/>
    <property type="match status" value="1"/>
</dbReference>
<dbReference type="AlphaFoldDB" id="A0AAV5VD66"/>
<keyword evidence="19" id="KW-1185">Reference proteome</keyword>
<dbReference type="FunFam" id="3.40.50.300:FF:000916">
    <property type="entry name" value="ABC transporter B family member 9"/>
    <property type="match status" value="1"/>
</dbReference>
<evidence type="ECO:0000256" key="1">
    <source>
        <dbReference type="ARBA" id="ARBA00004141"/>
    </source>
</evidence>
<evidence type="ECO:0000259" key="16">
    <source>
        <dbReference type="PROSITE" id="PS50893"/>
    </source>
</evidence>
<keyword evidence="11 15" id="KW-0472">Membrane</keyword>